<dbReference type="Pfam" id="PF00990">
    <property type="entry name" value="GGDEF"/>
    <property type="match status" value="1"/>
</dbReference>
<comment type="caution">
    <text evidence="5">The sequence shown here is derived from an EMBL/GenBank/DDBJ whole genome shotgun (WGS) entry which is preliminary data.</text>
</comment>
<feature type="transmembrane region" description="Helical" evidence="1">
    <location>
        <begin position="184"/>
        <end position="201"/>
    </location>
</feature>
<dbReference type="Gene3D" id="3.30.450.20">
    <property type="entry name" value="PAS domain"/>
    <property type="match status" value="1"/>
</dbReference>
<organism evidence="5 6">
    <name type="scientific">Allocatelliglobosispora scoriae</name>
    <dbReference type="NCBI Taxonomy" id="643052"/>
    <lineage>
        <taxon>Bacteria</taxon>
        <taxon>Bacillati</taxon>
        <taxon>Actinomycetota</taxon>
        <taxon>Actinomycetes</taxon>
        <taxon>Micromonosporales</taxon>
        <taxon>Micromonosporaceae</taxon>
        <taxon>Allocatelliglobosispora</taxon>
    </lineage>
</organism>
<dbReference type="SUPFAM" id="SSF55073">
    <property type="entry name" value="Nucleotide cyclase"/>
    <property type="match status" value="1"/>
</dbReference>
<dbReference type="Gene3D" id="3.20.20.450">
    <property type="entry name" value="EAL domain"/>
    <property type="match status" value="1"/>
</dbReference>
<keyword evidence="1" id="KW-0812">Transmembrane</keyword>
<dbReference type="InterPro" id="IPR001633">
    <property type="entry name" value="EAL_dom"/>
</dbReference>
<proteinExistence type="predicted"/>
<dbReference type="EMBL" id="JACHMN010000003">
    <property type="protein sequence ID" value="MBB5874436.1"/>
    <property type="molecule type" value="Genomic_DNA"/>
</dbReference>
<evidence type="ECO:0000313" key="5">
    <source>
        <dbReference type="EMBL" id="MBB5874436.1"/>
    </source>
</evidence>
<dbReference type="InterPro" id="IPR043128">
    <property type="entry name" value="Rev_trsase/Diguanyl_cyclase"/>
</dbReference>
<feature type="domain" description="EAL" evidence="3">
    <location>
        <begin position="749"/>
        <end position="1000"/>
    </location>
</feature>
<dbReference type="InterPro" id="IPR035965">
    <property type="entry name" value="PAS-like_dom_sf"/>
</dbReference>
<dbReference type="PANTHER" id="PTHR44757:SF2">
    <property type="entry name" value="BIOFILM ARCHITECTURE MAINTENANCE PROTEIN MBAA"/>
    <property type="match status" value="1"/>
</dbReference>
<feature type="transmembrane region" description="Helical" evidence="1">
    <location>
        <begin position="29"/>
        <end position="46"/>
    </location>
</feature>
<dbReference type="InterPro" id="IPR052155">
    <property type="entry name" value="Biofilm_reg_signaling"/>
</dbReference>
<keyword evidence="6" id="KW-1185">Reference proteome</keyword>
<feature type="transmembrane region" description="Helical" evidence="1">
    <location>
        <begin position="284"/>
        <end position="304"/>
    </location>
</feature>
<dbReference type="Pfam" id="PF08448">
    <property type="entry name" value="PAS_4"/>
    <property type="match status" value="1"/>
</dbReference>
<dbReference type="InterPro" id="IPR000160">
    <property type="entry name" value="GGDEF_dom"/>
</dbReference>
<feature type="transmembrane region" description="Helical" evidence="1">
    <location>
        <begin position="58"/>
        <end position="77"/>
    </location>
</feature>
<dbReference type="PROSITE" id="PS50883">
    <property type="entry name" value="EAL"/>
    <property type="match status" value="1"/>
</dbReference>
<gene>
    <name evidence="5" type="ORF">F4553_007870</name>
</gene>
<keyword evidence="1" id="KW-1133">Transmembrane helix</keyword>
<dbReference type="CDD" id="cd01949">
    <property type="entry name" value="GGDEF"/>
    <property type="match status" value="1"/>
</dbReference>
<dbReference type="Proteomes" id="UP000587527">
    <property type="component" value="Unassembled WGS sequence"/>
</dbReference>
<feature type="domain" description="PAS" evidence="2">
    <location>
        <begin position="454"/>
        <end position="491"/>
    </location>
</feature>
<dbReference type="SMART" id="SM00052">
    <property type="entry name" value="EAL"/>
    <property type="match status" value="1"/>
</dbReference>
<dbReference type="InterPro" id="IPR000014">
    <property type="entry name" value="PAS"/>
</dbReference>
<dbReference type="SUPFAM" id="SSF55785">
    <property type="entry name" value="PYP-like sensor domain (PAS domain)"/>
    <property type="match status" value="1"/>
</dbReference>
<dbReference type="PROSITE" id="PS50112">
    <property type="entry name" value="PAS"/>
    <property type="match status" value="1"/>
</dbReference>
<keyword evidence="1" id="KW-0472">Membrane</keyword>
<dbReference type="Pfam" id="PF00563">
    <property type="entry name" value="EAL"/>
    <property type="match status" value="1"/>
</dbReference>
<accession>A0A841C3E8</accession>
<feature type="domain" description="GGDEF" evidence="4">
    <location>
        <begin position="608"/>
        <end position="740"/>
    </location>
</feature>
<dbReference type="AlphaFoldDB" id="A0A841C3E8"/>
<dbReference type="RefSeq" id="WP_184846574.1">
    <property type="nucleotide sequence ID" value="NZ_JACHMN010000003.1"/>
</dbReference>
<reference evidence="5 6" key="1">
    <citation type="submission" date="2020-08" db="EMBL/GenBank/DDBJ databases">
        <title>Sequencing the genomes of 1000 actinobacteria strains.</title>
        <authorList>
            <person name="Klenk H.-P."/>
        </authorList>
    </citation>
    <scope>NUCLEOTIDE SEQUENCE [LARGE SCALE GENOMIC DNA]</scope>
    <source>
        <strain evidence="5 6">DSM 45362</strain>
    </source>
</reference>
<dbReference type="InterPro" id="IPR029787">
    <property type="entry name" value="Nucleotide_cyclase"/>
</dbReference>
<dbReference type="SMART" id="SM00267">
    <property type="entry name" value="GGDEF"/>
    <property type="match status" value="1"/>
</dbReference>
<evidence type="ECO:0000256" key="1">
    <source>
        <dbReference type="SAM" id="Phobius"/>
    </source>
</evidence>
<dbReference type="NCBIfam" id="TIGR00229">
    <property type="entry name" value="sensory_box"/>
    <property type="match status" value="1"/>
</dbReference>
<dbReference type="PROSITE" id="PS50887">
    <property type="entry name" value="GGDEF"/>
    <property type="match status" value="1"/>
</dbReference>
<dbReference type="NCBIfam" id="TIGR00254">
    <property type="entry name" value="GGDEF"/>
    <property type="match status" value="1"/>
</dbReference>
<dbReference type="Gene3D" id="3.30.70.270">
    <property type="match status" value="1"/>
</dbReference>
<dbReference type="InterPro" id="IPR035919">
    <property type="entry name" value="EAL_sf"/>
</dbReference>
<evidence type="ECO:0000259" key="4">
    <source>
        <dbReference type="PROSITE" id="PS50887"/>
    </source>
</evidence>
<dbReference type="SMART" id="SM00091">
    <property type="entry name" value="PAS"/>
    <property type="match status" value="1"/>
</dbReference>
<dbReference type="PANTHER" id="PTHR44757">
    <property type="entry name" value="DIGUANYLATE CYCLASE DGCP"/>
    <property type="match status" value="1"/>
</dbReference>
<protein>
    <submittedName>
        <fullName evidence="5">Diguanylate cyclase (GGDEF)-like protein/PAS domain S-box-containing protein</fullName>
    </submittedName>
</protein>
<dbReference type="SUPFAM" id="SSF141868">
    <property type="entry name" value="EAL domain-like"/>
    <property type="match status" value="1"/>
</dbReference>
<evidence type="ECO:0000259" key="2">
    <source>
        <dbReference type="PROSITE" id="PS50112"/>
    </source>
</evidence>
<evidence type="ECO:0000313" key="6">
    <source>
        <dbReference type="Proteomes" id="UP000587527"/>
    </source>
</evidence>
<name>A0A841C3E8_9ACTN</name>
<feature type="transmembrane region" description="Helical" evidence="1">
    <location>
        <begin position="89"/>
        <end position="109"/>
    </location>
</feature>
<feature type="transmembrane region" description="Helical" evidence="1">
    <location>
        <begin position="7"/>
        <end position="23"/>
    </location>
</feature>
<feature type="transmembrane region" description="Helical" evidence="1">
    <location>
        <begin position="121"/>
        <end position="139"/>
    </location>
</feature>
<dbReference type="InterPro" id="IPR013656">
    <property type="entry name" value="PAS_4"/>
</dbReference>
<evidence type="ECO:0000259" key="3">
    <source>
        <dbReference type="PROSITE" id="PS50883"/>
    </source>
</evidence>
<feature type="transmembrane region" description="Helical" evidence="1">
    <location>
        <begin position="213"/>
        <end position="233"/>
    </location>
</feature>
<feature type="transmembrane region" description="Helical" evidence="1">
    <location>
        <begin position="253"/>
        <end position="272"/>
    </location>
</feature>
<dbReference type="CDD" id="cd01948">
    <property type="entry name" value="EAL"/>
    <property type="match status" value="1"/>
</dbReference>
<sequence length="1001" mass="106527">MGTAVRWFSAGFLAGLVGVFVLPDPWADLLWGAIGLGSAAAIAVGVRRHRPRPAWPWWLLFASLLLSITGDTVYEYLTDVRGLVSPLPSWADLFYLAMYPALIVAILSLARPGAAVRDRALPLDVLILGTGLGLLSWVFLINPHLLDADLTVGQRIVSVAYPVADVLVLAAVGRLIVVHRFTVAVMLLTIGATGLLVADVLNGMSELRGHGSVGGAADVGWMLLYGGWGAAALHPSMAELTRPLSTGVREIGAARQVWLLLASLLPMVVLLVEASRGRVHDTTAVSVFAAVSVGLVLTRLIGVLGSHRRELIRADAVRIAGTALVAAHDPVAVHSAIAAAVARLLPSGSAHSVAMPRAGSGLVPAITEPGARVIPVADLPPGLRAGVAGWQSALVCPLTLDEEATGDGLLGAIVVAAEQRHLITLPSAVETVAAQAALALERINLSREIVRRDSEQYFRALVQNTADVILIVDPGDQRVRYASPSATGLFGRTGLVGHDLLSLVGPASRAAAHEQLGGVRADEPSIRDWEIARPGDGTVIAEVLCQDLQAEPSVAGIVVTLRDATQQRRLQAELAYRAHHDSLTGLPNRAALQEQLHAAQGLTGAGGDEVAVLFLDLDDFKIVNDTLGHDYGDQLLQQVAARLTSIAVTGGTVARIGGDEFAVLLRGVRSPQEAERTAEQIIAALAEPFHIQDRFVSGRVSIGVATTGDPATVPDLLRRADLALYVAKSDGKARWRRHDPALSAAIIERLELRAAMETALARDEFQLAYQPIVCLDDHTPVGFEALVRWLHPTRGLLMPGDFIDLAEESDTIVALGTWVLREAAATAVAWPGTPYVSVNVSARQFHAKGFADTVLTALADTGLPPDRLMLELTESLLLRDDDHQVWNDLAILRDHGVQIAIDDFGTGYSALSYLRHAPIDVLKLDKVFTRAITSSAQETDLVDGIVQLAKTMRLKVIAEGIENPVERTLLHGFGCHFGQGYLFARPLDPAAVPAWLAGHSI</sequence>